<dbReference type="AlphaFoldDB" id="F4Q8Q0"/>
<protein>
    <submittedName>
        <fullName evidence="1">Uncharacterized protein</fullName>
    </submittedName>
</protein>
<proteinExistence type="predicted"/>
<dbReference type="Proteomes" id="UP000007797">
    <property type="component" value="Unassembled WGS sequence"/>
</dbReference>
<reference evidence="2" key="1">
    <citation type="journal article" date="2011" name="Genome Res.">
        <title>Phylogeny-wide analysis of social amoeba genomes highlights ancient origins for complex intercellular communication.</title>
        <authorList>
            <person name="Heidel A.J."/>
            <person name="Lawal H.M."/>
            <person name="Felder M."/>
            <person name="Schilde C."/>
            <person name="Helps N.R."/>
            <person name="Tunggal B."/>
            <person name="Rivero F."/>
            <person name="John U."/>
            <person name="Schleicher M."/>
            <person name="Eichinger L."/>
            <person name="Platzer M."/>
            <person name="Noegel A.A."/>
            <person name="Schaap P."/>
            <person name="Gloeckner G."/>
        </authorList>
    </citation>
    <scope>NUCLEOTIDE SEQUENCE [LARGE SCALE GENOMIC DNA]</scope>
    <source>
        <strain evidence="2">SH3</strain>
    </source>
</reference>
<gene>
    <name evidence="1" type="ORF">DFA_09892</name>
</gene>
<sequence length="267" mass="29335">MCQVLYVFILYINDTMDPVIIITLSCSSSWCSSSSSPSFIITYSCSSKCFNLTSTIILLKDFVEQIIVKENSNIEQNLSIPHIVPSTTTTRPNQNPVNIDQICDDKDPNDELYTFESTNSSLCIIYQFKSPSDIEYNCENETTKYQYDTSSSSTTIKSYSIDTPVGTMMASFSNRVEIDENYAMVSSILAITSVDSSTPSTNGIQYIAIQVPSFGDYVEIDPIFSATSKTAPSTDACIVSSASSSFVPPILLLSIISSSIVILLFSF</sequence>
<dbReference type="RefSeq" id="XP_004351789.1">
    <property type="nucleotide sequence ID" value="XM_004351737.1"/>
</dbReference>
<name>F4Q8Q0_CACFS</name>
<accession>F4Q8Q0</accession>
<organism evidence="1 2">
    <name type="scientific">Cavenderia fasciculata</name>
    <name type="common">Slime mold</name>
    <name type="synonym">Dictyostelium fasciculatum</name>
    <dbReference type="NCBI Taxonomy" id="261658"/>
    <lineage>
        <taxon>Eukaryota</taxon>
        <taxon>Amoebozoa</taxon>
        <taxon>Evosea</taxon>
        <taxon>Eumycetozoa</taxon>
        <taxon>Dictyostelia</taxon>
        <taxon>Acytosteliales</taxon>
        <taxon>Cavenderiaceae</taxon>
        <taxon>Cavenderia</taxon>
    </lineage>
</organism>
<evidence type="ECO:0000313" key="1">
    <source>
        <dbReference type="EMBL" id="EGG15069.1"/>
    </source>
</evidence>
<dbReference type="GeneID" id="14867119"/>
<keyword evidence="2" id="KW-1185">Reference proteome</keyword>
<dbReference type="KEGG" id="dfa:DFA_09892"/>
<evidence type="ECO:0000313" key="2">
    <source>
        <dbReference type="Proteomes" id="UP000007797"/>
    </source>
</evidence>
<dbReference type="EMBL" id="GL883026">
    <property type="protein sequence ID" value="EGG15069.1"/>
    <property type="molecule type" value="Genomic_DNA"/>
</dbReference>